<proteinExistence type="predicted"/>
<accession>A0A6M2DBF6</accession>
<sequence length="73" mass="8634">MFCFFFFFFYLLVIPEQLSIFLNHTCTTASHYTQNSHTMYGIADYALQMIVLCVSYSVHKKTGNKYFTCFVLF</sequence>
<evidence type="ECO:0000256" key="1">
    <source>
        <dbReference type="SAM" id="SignalP"/>
    </source>
</evidence>
<dbReference type="AlphaFoldDB" id="A0A6M2DBF6"/>
<keyword evidence="1" id="KW-0732">Signal</keyword>
<dbReference type="EMBL" id="GHWJ01010745">
    <property type="protein sequence ID" value="NOV43482.1"/>
    <property type="molecule type" value="Transcribed_RNA"/>
</dbReference>
<evidence type="ECO:0000313" key="2">
    <source>
        <dbReference type="EMBL" id="NOV43482.1"/>
    </source>
</evidence>
<feature type="chain" id="PRO_5026795826" evidence="1">
    <location>
        <begin position="20"/>
        <end position="73"/>
    </location>
</feature>
<protein>
    <submittedName>
        <fullName evidence="2">Putative ybaj</fullName>
    </submittedName>
</protein>
<reference evidence="2" key="1">
    <citation type="submission" date="2019-09" db="EMBL/GenBank/DDBJ databases">
        <title>Organ-specific transcriptomic study of the physiology of the cattle tick, Rhipicephalus microplus.</title>
        <authorList>
            <person name="Tirloni L."/>
            <person name="Braz G."/>
            <person name="Gandara A.C.P."/>
            <person name="Sabadin G.A."/>
            <person name="da Silva R.M."/>
            <person name="Guizzo M.G."/>
            <person name="Machado J.A."/>
            <person name="Costa E.P."/>
            <person name="Gomes H.F."/>
            <person name="Moraes J."/>
            <person name="Mota M.B.S."/>
            <person name="Mesquita R.D."/>
            <person name="Alvarenga P.H."/>
            <person name="Alves F."/>
            <person name="Seixas A."/>
            <person name="da Fonseca R.N."/>
            <person name="Fogaca A."/>
            <person name="Logullo C."/>
            <person name="Tanaka A."/>
            <person name="Daffre S."/>
            <person name="Termignoni C."/>
            <person name="Vaz I.S.Jr."/>
            <person name="Oliveira P.L."/>
            <person name="Ribeiro J.M."/>
        </authorList>
    </citation>
    <scope>NUCLEOTIDE SEQUENCE</scope>
    <source>
        <strain evidence="2">Porto Alegre</strain>
    </source>
</reference>
<organism evidence="2">
    <name type="scientific">Rhipicephalus microplus</name>
    <name type="common">Cattle tick</name>
    <name type="synonym">Boophilus microplus</name>
    <dbReference type="NCBI Taxonomy" id="6941"/>
    <lineage>
        <taxon>Eukaryota</taxon>
        <taxon>Metazoa</taxon>
        <taxon>Ecdysozoa</taxon>
        <taxon>Arthropoda</taxon>
        <taxon>Chelicerata</taxon>
        <taxon>Arachnida</taxon>
        <taxon>Acari</taxon>
        <taxon>Parasitiformes</taxon>
        <taxon>Ixodida</taxon>
        <taxon>Ixodoidea</taxon>
        <taxon>Ixodidae</taxon>
        <taxon>Rhipicephalinae</taxon>
        <taxon>Rhipicephalus</taxon>
        <taxon>Boophilus</taxon>
    </lineage>
</organism>
<feature type="signal peptide" evidence="1">
    <location>
        <begin position="1"/>
        <end position="19"/>
    </location>
</feature>
<name>A0A6M2DBF6_RHIMP</name>